<keyword evidence="3" id="KW-1185">Reference proteome</keyword>
<evidence type="ECO:0000313" key="3">
    <source>
        <dbReference type="Proteomes" id="UP001381693"/>
    </source>
</evidence>
<evidence type="ECO:0000256" key="1">
    <source>
        <dbReference type="SAM" id="MobiDB-lite"/>
    </source>
</evidence>
<dbReference type="AlphaFoldDB" id="A0AAN8XIJ2"/>
<name>A0AAN8XIJ2_HALRR</name>
<feature type="region of interest" description="Disordered" evidence="1">
    <location>
        <begin position="88"/>
        <end position="107"/>
    </location>
</feature>
<gene>
    <name evidence="2" type="ORF">SK128_008161</name>
</gene>
<protein>
    <submittedName>
        <fullName evidence="2">Uncharacterized protein</fullName>
    </submittedName>
</protein>
<feature type="region of interest" description="Disordered" evidence="1">
    <location>
        <begin position="113"/>
        <end position="138"/>
    </location>
</feature>
<comment type="caution">
    <text evidence="2">The sequence shown here is derived from an EMBL/GenBank/DDBJ whole genome shotgun (WGS) entry which is preliminary data.</text>
</comment>
<dbReference type="Proteomes" id="UP001381693">
    <property type="component" value="Unassembled WGS sequence"/>
</dbReference>
<evidence type="ECO:0000313" key="2">
    <source>
        <dbReference type="EMBL" id="KAK7078964.1"/>
    </source>
</evidence>
<accession>A0AAN8XIJ2</accession>
<proteinExistence type="predicted"/>
<reference evidence="2 3" key="1">
    <citation type="submission" date="2023-11" db="EMBL/GenBank/DDBJ databases">
        <title>Halocaridina rubra genome assembly.</title>
        <authorList>
            <person name="Smith C."/>
        </authorList>
    </citation>
    <scope>NUCLEOTIDE SEQUENCE [LARGE SCALE GENOMIC DNA]</scope>
    <source>
        <strain evidence="2">EP-1</strain>
        <tissue evidence="2">Whole</tissue>
    </source>
</reference>
<sequence>MLDLVCPSKHVQQTVLSKQDQRKSNYDSNIPRNLELTPKSYGMVRNYSTVSKDHWVPPRVLQQTGPVSYKCELPGGHVVRCHQDQILNRSTPSIPSTPIKTFPPAISDECALSPMVHEREDKPNGGTEADVPPKLATP</sequence>
<feature type="compositionally biased region" description="Polar residues" evidence="1">
    <location>
        <begin position="88"/>
        <end position="99"/>
    </location>
</feature>
<organism evidence="2 3">
    <name type="scientific">Halocaridina rubra</name>
    <name type="common">Hawaiian red shrimp</name>
    <dbReference type="NCBI Taxonomy" id="373956"/>
    <lineage>
        <taxon>Eukaryota</taxon>
        <taxon>Metazoa</taxon>
        <taxon>Ecdysozoa</taxon>
        <taxon>Arthropoda</taxon>
        <taxon>Crustacea</taxon>
        <taxon>Multicrustacea</taxon>
        <taxon>Malacostraca</taxon>
        <taxon>Eumalacostraca</taxon>
        <taxon>Eucarida</taxon>
        <taxon>Decapoda</taxon>
        <taxon>Pleocyemata</taxon>
        <taxon>Caridea</taxon>
        <taxon>Atyoidea</taxon>
        <taxon>Atyidae</taxon>
        <taxon>Halocaridina</taxon>
    </lineage>
</organism>
<feature type="non-terminal residue" evidence="2">
    <location>
        <position position="138"/>
    </location>
</feature>
<dbReference type="EMBL" id="JAXCGZ010007615">
    <property type="protein sequence ID" value="KAK7078964.1"/>
    <property type="molecule type" value="Genomic_DNA"/>
</dbReference>